<name>A0A699JJ67_TANCI</name>
<dbReference type="AlphaFoldDB" id="A0A699JJ67"/>
<evidence type="ECO:0000313" key="1">
    <source>
        <dbReference type="EMBL" id="GFA36207.1"/>
    </source>
</evidence>
<proteinExistence type="predicted"/>
<organism evidence="1">
    <name type="scientific">Tanacetum cinerariifolium</name>
    <name type="common">Dalmatian daisy</name>
    <name type="synonym">Chrysanthemum cinerariifolium</name>
    <dbReference type="NCBI Taxonomy" id="118510"/>
    <lineage>
        <taxon>Eukaryota</taxon>
        <taxon>Viridiplantae</taxon>
        <taxon>Streptophyta</taxon>
        <taxon>Embryophyta</taxon>
        <taxon>Tracheophyta</taxon>
        <taxon>Spermatophyta</taxon>
        <taxon>Magnoliopsida</taxon>
        <taxon>eudicotyledons</taxon>
        <taxon>Gunneridae</taxon>
        <taxon>Pentapetalae</taxon>
        <taxon>asterids</taxon>
        <taxon>campanulids</taxon>
        <taxon>Asterales</taxon>
        <taxon>Asteraceae</taxon>
        <taxon>Asteroideae</taxon>
        <taxon>Anthemideae</taxon>
        <taxon>Anthemidinae</taxon>
        <taxon>Tanacetum</taxon>
    </lineage>
</organism>
<gene>
    <name evidence="1" type="ORF">Tci_608179</name>
</gene>
<accession>A0A699JJ67</accession>
<reference evidence="1" key="1">
    <citation type="journal article" date="2019" name="Sci. Rep.">
        <title>Draft genome of Tanacetum cinerariifolium, the natural source of mosquito coil.</title>
        <authorList>
            <person name="Yamashiro T."/>
            <person name="Shiraishi A."/>
            <person name="Satake H."/>
            <person name="Nakayama K."/>
        </authorList>
    </citation>
    <scope>NUCLEOTIDE SEQUENCE</scope>
</reference>
<protein>
    <submittedName>
        <fullName evidence="1">Uncharacterized protein</fullName>
    </submittedName>
</protein>
<comment type="caution">
    <text evidence="1">The sequence shown here is derived from an EMBL/GenBank/DDBJ whole genome shotgun (WGS) entry which is preliminary data.</text>
</comment>
<sequence length="137" mass="15284">MKARFPYPLTLSANTYNPPPYYSSYMLQYNAQVPVVAQQQPYIPQPKYKPYVVYQQPPSRPTLLDSGFVVPTFLLTDNPITSLNKAMIFLTTAISSTYLPTNNQLRTSSNPRTQANIQDGRVVVSTTTGKDIASTTT</sequence>
<dbReference type="EMBL" id="BKCJ010411051">
    <property type="protein sequence ID" value="GFA36207.1"/>
    <property type="molecule type" value="Genomic_DNA"/>
</dbReference>